<keyword evidence="2" id="KW-1003">Cell membrane</keyword>
<feature type="transmembrane region" description="Helical" evidence="6">
    <location>
        <begin position="221"/>
        <end position="240"/>
    </location>
</feature>
<keyword evidence="5 6" id="KW-0472">Membrane</keyword>
<feature type="transmembrane region" description="Helical" evidence="6">
    <location>
        <begin position="342"/>
        <end position="365"/>
    </location>
</feature>
<evidence type="ECO:0000256" key="3">
    <source>
        <dbReference type="ARBA" id="ARBA00022692"/>
    </source>
</evidence>
<dbReference type="PANTHER" id="PTHR34820">
    <property type="entry name" value="INNER MEMBRANE PROTEIN YEBZ"/>
    <property type="match status" value="1"/>
</dbReference>
<dbReference type="InterPro" id="IPR008457">
    <property type="entry name" value="Cu-R_CopD_dom"/>
</dbReference>
<comment type="subcellular location">
    <subcellularLocation>
        <location evidence="1">Cell membrane</location>
        <topology evidence="1">Multi-pass membrane protein</topology>
    </subcellularLocation>
</comment>
<evidence type="ECO:0000313" key="8">
    <source>
        <dbReference type="EMBL" id="GLO67078.1"/>
    </source>
</evidence>
<feature type="transmembrane region" description="Helical" evidence="6">
    <location>
        <begin position="317"/>
        <end position="335"/>
    </location>
</feature>
<reference evidence="8 9" key="1">
    <citation type="submission" date="2023-02" db="EMBL/GenBank/DDBJ databases">
        <title>Oceanobacillus kimchii IFOP_LL358 isolated form Alexandrium catenella lab strain.</title>
        <authorList>
            <person name="Gajardo G."/>
            <person name="Ueki S."/>
            <person name="Maruyama F."/>
        </authorList>
    </citation>
    <scope>NUCLEOTIDE SEQUENCE [LARGE SCALE GENOMIC DNA]</scope>
    <source>
        <strain evidence="8 9">IFOP_LL358</strain>
    </source>
</reference>
<keyword evidence="3 6" id="KW-0812">Transmembrane</keyword>
<feature type="transmembrane region" description="Helical" evidence="6">
    <location>
        <begin position="112"/>
        <end position="131"/>
    </location>
</feature>
<comment type="caution">
    <text evidence="8">The sequence shown here is derived from an EMBL/GenBank/DDBJ whole genome shotgun (WGS) entry which is preliminary data.</text>
</comment>
<feature type="transmembrane region" description="Helical" evidence="6">
    <location>
        <begin position="6"/>
        <end position="28"/>
    </location>
</feature>
<proteinExistence type="predicted"/>
<dbReference type="RefSeq" id="WP_215065107.1">
    <property type="nucleotide sequence ID" value="NZ_BSKO01000001.1"/>
</dbReference>
<evidence type="ECO:0000256" key="5">
    <source>
        <dbReference type="ARBA" id="ARBA00023136"/>
    </source>
</evidence>
<feature type="transmembrane region" description="Helical" evidence="6">
    <location>
        <begin position="87"/>
        <end position="105"/>
    </location>
</feature>
<accession>A0ABQ5TN84</accession>
<evidence type="ECO:0000256" key="2">
    <source>
        <dbReference type="ARBA" id="ARBA00022475"/>
    </source>
</evidence>
<feature type="transmembrane region" description="Helical" evidence="6">
    <location>
        <begin position="256"/>
        <end position="274"/>
    </location>
</feature>
<feature type="transmembrane region" description="Helical" evidence="6">
    <location>
        <begin position="40"/>
        <end position="67"/>
    </location>
</feature>
<feature type="domain" description="Copper resistance protein D" evidence="7">
    <location>
        <begin position="175"/>
        <end position="274"/>
    </location>
</feature>
<evidence type="ECO:0000256" key="4">
    <source>
        <dbReference type="ARBA" id="ARBA00022989"/>
    </source>
</evidence>
<dbReference type="Proteomes" id="UP001275436">
    <property type="component" value="Unassembled WGS sequence"/>
</dbReference>
<keyword evidence="4 6" id="KW-1133">Transmembrane helix</keyword>
<feature type="transmembrane region" description="Helical" evidence="6">
    <location>
        <begin position="179"/>
        <end position="201"/>
    </location>
</feature>
<organism evidence="8 9">
    <name type="scientific">Oceanobacillus kimchii</name>
    <dbReference type="NCBI Taxonomy" id="746691"/>
    <lineage>
        <taxon>Bacteria</taxon>
        <taxon>Bacillati</taxon>
        <taxon>Bacillota</taxon>
        <taxon>Bacilli</taxon>
        <taxon>Bacillales</taxon>
        <taxon>Bacillaceae</taxon>
        <taxon>Oceanobacillus</taxon>
    </lineage>
</organism>
<evidence type="ECO:0000313" key="9">
    <source>
        <dbReference type="Proteomes" id="UP001275436"/>
    </source>
</evidence>
<dbReference type="PANTHER" id="PTHR34820:SF4">
    <property type="entry name" value="INNER MEMBRANE PROTEIN YEBZ"/>
    <property type="match status" value="1"/>
</dbReference>
<evidence type="ECO:0000259" key="7">
    <source>
        <dbReference type="Pfam" id="PF05425"/>
    </source>
</evidence>
<dbReference type="EMBL" id="BSKO01000001">
    <property type="protein sequence ID" value="GLO67078.1"/>
    <property type="molecule type" value="Genomic_DNA"/>
</dbReference>
<evidence type="ECO:0000256" key="1">
    <source>
        <dbReference type="ARBA" id="ARBA00004651"/>
    </source>
</evidence>
<dbReference type="InterPro" id="IPR032694">
    <property type="entry name" value="CopC/D"/>
</dbReference>
<feature type="transmembrane region" description="Helical" evidence="6">
    <location>
        <begin position="143"/>
        <end position="167"/>
    </location>
</feature>
<gene>
    <name evidence="8" type="ORF">MACH08_28620</name>
</gene>
<name>A0ABQ5TN84_9BACI</name>
<evidence type="ECO:0000256" key="6">
    <source>
        <dbReference type="SAM" id="Phobius"/>
    </source>
</evidence>
<protein>
    <recommendedName>
        <fullName evidence="7">Copper resistance protein D domain-containing protein</fullName>
    </recommendedName>
</protein>
<keyword evidence="9" id="KW-1185">Reference proteome</keyword>
<dbReference type="Pfam" id="PF05425">
    <property type="entry name" value="CopD"/>
    <property type="match status" value="1"/>
</dbReference>
<sequence length="366" mass="40961">MFFFTIWSETLLYLCFSFLAGAFILRWIPTNSKPTIKISTSLQLFTVFSIALLSFIPLIQLIIHVAGMEGIGSAVESILLTFRIGNAWLFTFIICIVTAFYITIFGNDHRQIFIIGELFLLFLLIIGIAWSSHAGSIEGVYGIAIHTMHVLAVSVWSGILLIVGWFSSNSSNWLAFLRWFHPTAIGCFLLIIVSGILLMNVTTAGADYTDTFLVSYGQSLLLKHLFIIPLILYALINGFWMKQRIKKDPTYNPKPWVRVEFFIITIIFIITGALNEQSPPMNLENLIEHGGYAPLLNMFYNGSLEGSKVALIATDSGLFFAVIALICLIGSLYIYRMKKNATLSFLVSVIFVVLAYFAIIQSIVIS</sequence>